<evidence type="ECO:0000259" key="2">
    <source>
        <dbReference type="Pfam" id="PF10551"/>
    </source>
</evidence>
<feature type="region of interest" description="Disordered" evidence="1">
    <location>
        <begin position="420"/>
        <end position="446"/>
    </location>
</feature>
<name>A0A8J2WP93_9CRUS</name>
<dbReference type="AlphaFoldDB" id="A0A8J2WP93"/>
<dbReference type="PANTHER" id="PTHR47160:SF8">
    <property type="entry name" value="MULE TRANSPOSASE DOMAIN-CONTAINING PROTEIN"/>
    <property type="match status" value="1"/>
</dbReference>
<feature type="domain" description="MULE transposase" evidence="2">
    <location>
        <begin position="200"/>
        <end position="298"/>
    </location>
</feature>
<evidence type="ECO:0000256" key="1">
    <source>
        <dbReference type="SAM" id="MobiDB-lite"/>
    </source>
</evidence>
<organism evidence="3 4">
    <name type="scientific">Daphnia galeata</name>
    <dbReference type="NCBI Taxonomy" id="27404"/>
    <lineage>
        <taxon>Eukaryota</taxon>
        <taxon>Metazoa</taxon>
        <taxon>Ecdysozoa</taxon>
        <taxon>Arthropoda</taxon>
        <taxon>Crustacea</taxon>
        <taxon>Branchiopoda</taxon>
        <taxon>Diplostraca</taxon>
        <taxon>Cladocera</taxon>
        <taxon>Anomopoda</taxon>
        <taxon>Daphniidae</taxon>
        <taxon>Daphnia</taxon>
    </lineage>
</organism>
<accession>A0A8J2WP93</accession>
<dbReference type="Pfam" id="PF10551">
    <property type="entry name" value="MULE"/>
    <property type="match status" value="1"/>
</dbReference>
<gene>
    <name evidence="3" type="ORF">DGAL_LOCUS14275</name>
</gene>
<dbReference type="Proteomes" id="UP000789390">
    <property type="component" value="Unassembled WGS sequence"/>
</dbReference>
<reference evidence="3" key="1">
    <citation type="submission" date="2021-11" db="EMBL/GenBank/DDBJ databases">
        <authorList>
            <person name="Schell T."/>
        </authorList>
    </citation>
    <scope>NUCLEOTIDE SEQUENCE</scope>
    <source>
        <strain evidence="3">M5</strain>
    </source>
</reference>
<feature type="compositionally biased region" description="Polar residues" evidence="1">
    <location>
        <begin position="426"/>
        <end position="438"/>
    </location>
</feature>
<dbReference type="EMBL" id="CAKKLH010000304">
    <property type="protein sequence ID" value="CAH0110682.1"/>
    <property type="molecule type" value="Genomic_DNA"/>
</dbReference>
<keyword evidence="4" id="KW-1185">Reference proteome</keyword>
<comment type="caution">
    <text evidence="3">The sequence shown here is derived from an EMBL/GenBank/DDBJ whole genome shotgun (WGS) entry which is preliminary data.</text>
</comment>
<dbReference type="OrthoDB" id="6381670at2759"/>
<dbReference type="InterPro" id="IPR018289">
    <property type="entry name" value="MULE_transposase_dom"/>
</dbReference>
<evidence type="ECO:0000313" key="4">
    <source>
        <dbReference type="Proteomes" id="UP000789390"/>
    </source>
</evidence>
<dbReference type="PANTHER" id="PTHR47160">
    <property type="entry name" value="PUTATIVE-RELATED"/>
    <property type="match status" value="1"/>
</dbReference>
<protein>
    <recommendedName>
        <fullName evidence="2">MULE transposase domain-containing protein</fullName>
    </recommendedName>
</protein>
<evidence type="ECO:0000313" key="3">
    <source>
        <dbReference type="EMBL" id="CAH0110682.1"/>
    </source>
</evidence>
<dbReference type="Gene3D" id="2.20.25.240">
    <property type="match status" value="1"/>
</dbReference>
<proteinExistence type="predicted"/>
<sequence>MSFEEDEYPMIEPVKGVKHGETRYNSEKGFIYYLQKTTSRYNIYHCKYLKKIHGGCKARVKAKLDDAIFTRQGDAKHNHPPEPDEQKLLRLVNMVVDAAAIDRRKSRIVFDAVRRKNPVVPIGYDDAMQRRMLRSKRRRQPPMPKTVEEIAGLIEEYPEYRDAFEGGKFFRGLVKTSEGQALIFVSPTLLPELSETSELQADATFKVVPGLFKQLFTIHITKGHMSFPFTYILMTRKTRVFYDAAIEKIIDIFDELHPNRYIAVDLVMSDYEAAIQGSMSAAFHGSDCIGCFFHYVQNKSNFLKNAIWRRVKKYGLQFAYSNRAVIEKYVKELIPLALLPADQVLVGYQNIKAHFSDVLRRETAEIQAGIKKLNNYFLSHWIGEITPEAFSVWLNERMGTSHLNPWDFIYFLKEAEDSKARHKSQKSQNIRTTRSQPLAQRRRNEKIAANEKDFIEGVISMREFLRKSRNLTEPDLRTRNRADCPVRETIQPRRRFLAGTIRVPPVPAVASIEPDFVPENSDQVGQVAPIEPDFVPENSDQVVQVASGRLLINAHAMEPILASLAVQPKKLQSSRDADVDESNWCSVLRQTQ</sequence>